<keyword evidence="2" id="KW-1133">Transmembrane helix</keyword>
<organism evidence="4 5">
    <name type="scientific">Candidatus Caccoplasma merdipullorum</name>
    <dbReference type="NCBI Taxonomy" id="2840718"/>
    <lineage>
        <taxon>Bacteria</taxon>
        <taxon>Pseudomonadati</taxon>
        <taxon>Bacteroidota</taxon>
        <taxon>Bacteroidia</taxon>
        <taxon>Bacteroidales</taxon>
        <taxon>Bacteroidaceae</taxon>
        <taxon>Bacteroidaceae incertae sedis</taxon>
        <taxon>Candidatus Caccoplasma</taxon>
    </lineage>
</organism>
<keyword evidence="2" id="KW-0812">Transmembrane</keyword>
<dbReference type="InterPro" id="IPR049052">
    <property type="entry name" value="nSTAND1"/>
</dbReference>
<keyword evidence="4" id="KW-0067">ATP-binding</keyword>
<proteinExistence type="predicted"/>
<evidence type="ECO:0000259" key="3">
    <source>
        <dbReference type="Pfam" id="PF20703"/>
    </source>
</evidence>
<name>A0A9D9E0M1_9BACT</name>
<keyword evidence="2" id="KW-0472">Membrane</keyword>
<dbReference type="Pfam" id="PF20703">
    <property type="entry name" value="nSTAND1"/>
    <property type="match status" value="1"/>
</dbReference>
<dbReference type="AlphaFoldDB" id="A0A9D9E0M1"/>
<dbReference type="GO" id="GO:0005524">
    <property type="term" value="F:ATP binding"/>
    <property type="evidence" value="ECO:0007669"/>
    <property type="project" value="UniProtKB-KW"/>
</dbReference>
<dbReference type="InterPro" id="IPR027417">
    <property type="entry name" value="P-loop_NTPase"/>
</dbReference>
<evidence type="ECO:0000256" key="1">
    <source>
        <dbReference type="SAM" id="Coils"/>
    </source>
</evidence>
<keyword evidence="4" id="KW-0547">Nucleotide-binding</keyword>
<feature type="domain" description="Novel STAND NTPase 1" evidence="3">
    <location>
        <begin position="8"/>
        <end position="162"/>
    </location>
</feature>
<feature type="transmembrane region" description="Helical" evidence="2">
    <location>
        <begin position="460"/>
        <end position="478"/>
    </location>
</feature>
<reference evidence="4" key="2">
    <citation type="journal article" date="2021" name="PeerJ">
        <title>Extensive microbial diversity within the chicken gut microbiome revealed by metagenomics and culture.</title>
        <authorList>
            <person name="Gilroy R."/>
            <person name="Ravi A."/>
            <person name="Getino M."/>
            <person name="Pursley I."/>
            <person name="Horton D.L."/>
            <person name="Alikhan N.F."/>
            <person name="Baker D."/>
            <person name="Gharbi K."/>
            <person name="Hall N."/>
            <person name="Watson M."/>
            <person name="Adriaenssens E.M."/>
            <person name="Foster-Nyarko E."/>
            <person name="Jarju S."/>
            <person name="Secka A."/>
            <person name="Antonio M."/>
            <person name="Oren A."/>
            <person name="Chaudhuri R.R."/>
            <person name="La Ragione R."/>
            <person name="Hildebrand F."/>
            <person name="Pallen M.J."/>
        </authorList>
    </citation>
    <scope>NUCLEOTIDE SEQUENCE</scope>
    <source>
        <strain evidence="4">G3-4614</strain>
    </source>
</reference>
<evidence type="ECO:0000313" key="5">
    <source>
        <dbReference type="Proteomes" id="UP000823636"/>
    </source>
</evidence>
<reference evidence="4" key="1">
    <citation type="submission" date="2020-10" db="EMBL/GenBank/DDBJ databases">
        <authorList>
            <person name="Gilroy R."/>
        </authorList>
    </citation>
    <scope>NUCLEOTIDE SEQUENCE</scope>
    <source>
        <strain evidence="4">G3-4614</strain>
    </source>
</reference>
<gene>
    <name evidence="4" type="ORF">IAC54_00725</name>
</gene>
<keyword evidence="1" id="KW-0175">Coiled coil</keyword>
<evidence type="ECO:0000313" key="4">
    <source>
        <dbReference type="EMBL" id="MBO8437409.1"/>
    </source>
</evidence>
<sequence length="1186" mass="138071">MSSNGSNPWLGLKSYREGEVLYGRDEDIRALSQRVLNDIDTLLYGRSGIGKSSILNAGVIPAARRKGFTPVYIRLEHNEKESDYVNQISNVLVEEGIEIRNIVPKKGTRELLWELFHCNEFYTKNGERAKLLIIFDQFEEIFTLQQNSLARRRFFEEMADVLNNVMPNALNETSHPKEEPEQPRDAEKDAGFLFDLDDMEFDIGDGSAGYVYDNEIHLVFTLREDFLSEFEYHTACIPSLKHHRYGLRPISEEQAAEIILRPHPGLVSKDVAKLIIEKVTNRTDFELDGHPVLEVDSAVLSLYLNRLYEEKTEDIISARLVEEKGGEIIENFYSDCFKDIPKNVVEYLEDNLLNEDNRRENKSLKILCRELGGEYINKLIDRQLLRKFSYAGDYRVEFIHDILCSVISKRKEQRAQREKTRKLLAEEDRKLKELEAKAAAEKASMEAEALKIRKRNRTRLIAVSGLVLILLSASLLYWDWNIRKFEACYAYFDRRNGWPIGIGEKLTLEQRARTPLYYKLSKRGRLTENYTDMDIISATSQMPYLSKMRMFDADENKMTDNDVKAGYFRSLVSKVKQVHFVSGEDRNVIDREIALDESGDILYIINYFHIPNSTDLWGHFVDATGQNLEIRDNSVNRMRITINDEGRIADVLYYDNLGVCRSITADNICGFAYKYPDDKSVSRYTLDEFGRVSESWYNVRTTELKGDTTIVSYGKVSSLQDTTIMKVYGPDGYYKICTVKDKAYMYNPRDEKPVAVKYMKRDAHGNIIEEKIEGKLYVSYPATVKYEYSGAKGYLTQIEKLDKDGNPFISKNDSIYKKAWRYSESGELLREEHFSSADKKRIYYYEKIIEDNRQTIITDDVKKQYYIERVDSFGQDKHVTVFYGRDKTPVNWKTAEEDSTMIFHKREKSVSGEKEIIKYYTFNKRRGTVPCPTIKNEYGIVTSYYCKEQQFDDKKHIKYYKLYDENMKILKSMMYFYENGYARAVMGVDGTPVRCADWEEEGLLYYMLYFNKDNNNNYAGIKVVDEFNMPSTLFDPVSDSYFKVSYLNLQNKVVTLKTTQEEIEITAPLGQTSFVPADNISDVQFPFLHILDKESPLYKAGFRDGDRIVRLGNWETGDTEARLVAEWQRAGTATLAMEVLRPSGFRFRRIQKEVCRGKAGNEEYHYIKLSREELRRFNYVLKHSEP</sequence>
<dbReference type="SUPFAM" id="SSF52540">
    <property type="entry name" value="P-loop containing nucleoside triphosphate hydrolases"/>
    <property type="match status" value="1"/>
</dbReference>
<dbReference type="EMBL" id="JADIMW010000006">
    <property type="protein sequence ID" value="MBO8437409.1"/>
    <property type="molecule type" value="Genomic_DNA"/>
</dbReference>
<feature type="coiled-coil region" evidence="1">
    <location>
        <begin position="410"/>
        <end position="451"/>
    </location>
</feature>
<evidence type="ECO:0000256" key="2">
    <source>
        <dbReference type="SAM" id="Phobius"/>
    </source>
</evidence>
<dbReference type="Proteomes" id="UP000823636">
    <property type="component" value="Unassembled WGS sequence"/>
</dbReference>
<comment type="caution">
    <text evidence="4">The sequence shown here is derived from an EMBL/GenBank/DDBJ whole genome shotgun (WGS) entry which is preliminary data.</text>
</comment>
<accession>A0A9D9E0M1</accession>
<dbReference type="Gene3D" id="3.40.50.300">
    <property type="entry name" value="P-loop containing nucleotide triphosphate hydrolases"/>
    <property type="match status" value="1"/>
</dbReference>
<protein>
    <submittedName>
        <fullName evidence="4">ATP-binding protein</fullName>
    </submittedName>
</protein>